<feature type="coiled-coil region" evidence="6">
    <location>
        <begin position="15"/>
        <end position="42"/>
    </location>
</feature>
<dbReference type="AlphaFoldDB" id="A0A284QZJ8"/>
<evidence type="ECO:0000313" key="8">
    <source>
        <dbReference type="EMBL" id="SJL01875.1"/>
    </source>
</evidence>
<evidence type="ECO:0000256" key="2">
    <source>
        <dbReference type="ARBA" id="ARBA00006190"/>
    </source>
</evidence>
<evidence type="ECO:0000256" key="5">
    <source>
        <dbReference type="ARBA" id="ARBA00042586"/>
    </source>
</evidence>
<evidence type="ECO:0000256" key="6">
    <source>
        <dbReference type="SAM" id="Coils"/>
    </source>
</evidence>
<comment type="subcellular location">
    <subcellularLocation>
        <location evidence="1">Endosome</location>
    </subcellularLocation>
</comment>
<protein>
    <recommendedName>
        <fullName evidence="4">Vacuolar-sorting protein SNF7</fullName>
    </recommendedName>
    <alternativeName>
        <fullName evidence="5">Vacuolar protein-sorting-associated protein 32</fullName>
    </alternativeName>
</protein>
<dbReference type="OrthoDB" id="5592979at2759"/>
<dbReference type="OMA" id="MKQIHGG"/>
<dbReference type="Gene3D" id="1.10.287.1060">
    <property type="entry name" value="ESAT-6-like"/>
    <property type="match status" value="1"/>
</dbReference>
<evidence type="ECO:0000313" key="9">
    <source>
        <dbReference type="Proteomes" id="UP000219338"/>
    </source>
</evidence>
<dbReference type="EMBL" id="FUEG01000003">
    <property type="protein sequence ID" value="SJL01875.1"/>
    <property type="molecule type" value="Genomic_DNA"/>
</dbReference>
<dbReference type="GO" id="GO:0032511">
    <property type="term" value="P:late endosome to vacuole transport via multivesicular body sorting pathway"/>
    <property type="evidence" value="ECO:0007669"/>
    <property type="project" value="TreeGrafter"/>
</dbReference>
<dbReference type="Proteomes" id="UP000219338">
    <property type="component" value="Unassembled WGS sequence"/>
</dbReference>
<reference evidence="9" key="1">
    <citation type="journal article" date="2017" name="Nat. Ecol. Evol.">
        <title>Genome expansion and lineage-specific genetic innovations in the forest pathogenic fungi Armillaria.</title>
        <authorList>
            <person name="Sipos G."/>
            <person name="Prasanna A.N."/>
            <person name="Walter M.C."/>
            <person name="O'Connor E."/>
            <person name="Balint B."/>
            <person name="Krizsan K."/>
            <person name="Kiss B."/>
            <person name="Hess J."/>
            <person name="Varga T."/>
            <person name="Slot J."/>
            <person name="Riley R."/>
            <person name="Boka B."/>
            <person name="Rigling D."/>
            <person name="Barry K."/>
            <person name="Lee J."/>
            <person name="Mihaltcheva S."/>
            <person name="LaButti K."/>
            <person name="Lipzen A."/>
            <person name="Waldron R."/>
            <person name="Moloney N.M."/>
            <person name="Sperisen C."/>
            <person name="Kredics L."/>
            <person name="Vagvoelgyi C."/>
            <person name="Patrignani A."/>
            <person name="Fitzpatrick D."/>
            <person name="Nagy I."/>
            <person name="Doyle S."/>
            <person name="Anderson J.B."/>
            <person name="Grigoriev I.V."/>
            <person name="Gueldener U."/>
            <person name="Muensterkoetter M."/>
            <person name="Nagy L.G."/>
        </authorList>
    </citation>
    <scope>NUCLEOTIDE SEQUENCE [LARGE SCALE GENOMIC DNA]</scope>
    <source>
        <strain evidence="9">C18/9</strain>
    </source>
</reference>
<dbReference type="GO" id="GO:0005771">
    <property type="term" value="C:multivesicular body"/>
    <property type="evidence" value="ECO:0007669"/>
    <property type="project" value="TreeGrafter"/>
</dbReference>
<evidence type="ECO:0000256" key="7">
    <source>
        <dbReference type="SAM" id="MobiDB-lite"/>
    </source>
</evidence>
<keyword evidence="9" id="KW-1185">Reference proteome</keyword>
<gene>
    <name evidence="8" type="ORF">ARMOST_05199</name>
</gene>
<dbReference type="PANTHER" id="PTHR22761">
    <property type="entry name" value="CHARGED MULTIVESICULAR BODY PROTEIN"/>
    <property type="match status" value="1"/>
</dbReference>
<comment type="similarity">
    <text evidence="2">Belongs to the SNF7 family.</text>
</comment>
<evidence type="ECO:0000256" key="1">
    <source>
        <dbReference type="ARBA" id="ARBA00004177"/>
    </source>
</evidence>
<evidence type="ECO:0000256" key="3">
    <source>
        <dbReference type="ARBA" id="ARBA00022753"/>
    </source>
</evidence>
<dbReference type="InterPro" id="IPR005024">
    <property type="entry name" value="Snf7_fam"/>
</dbReference>
<dbReference type="STRING" id="47428.A0A284QZJ8"/>
<dbReference type="PANTHER" id="PTHR22761:SF10">
    <property type="entry name" value="GH13992P"/>
    <property type="match status" value="1"/>
</dbReference>
<feature type="region of interest" description="Disordered" evidence="7">
    <location>
        <begin position="193"/>
        <end position="214"/>
    </location>
</feature>
<keyword evidence="3" id="KW-0967">Endosome</keyword>
<dbReference type="GO" id="GO:0009898">
    <property type="term" value="C:cytoplasmic side of plasma membrane"/>
    <property type="evidence" value="ECO:0007669"/>
    <property type="project" value="TreeGrafter"/>
</dbReference>
<dbReference type="GO" id="GO:0000815">
    <property type="term" value="C:ESCRT III complex"/>
    <property type="evidence" value="ECO:0007669"/>
    <property type="project" value="TreeGrafter"/>
</dbReference>
<keyword evidence="6" id="KW-0175">Coiled coil</keyword>
<proteinExistence type="inferred from homology"/>
<name>A0A284QZJ8_ARMOS</name>
<dbReference type="GO" id="GO:0006900">
    <property type="term" value="P:vesicle budding from membrane"/>
    <property type="evidence" value="ECO:0007669"/>
    <property type="project" value="TreeGrafter"/>
</dbReference>
<dbReference type="Pfam" id="PF03357">
    <property type="entry name" value="Snf7"/>
    <property type="match status" value="1"/>
</dbReference>
<sequence length="225" mass="24999">MASFMSYFGTRRDPKQSARDAIVTLRQQLQMIEKKEEYLQKKIDEDLKKAKANAVSNKPVATQALKRKKASELELDRLAGTRLQLEMQVNTLESANLNAETMAAMKKAADALKVIHGNMNVDKVDATMAAVNEQRAVADEIADIISNPAYINADLDEACHLSFLLDALKAELDELEQDELNERLMGADHVPVHQPESATARKDAPVAVEDDEEAQLRQLQAELAM</sequence>
<accession>A0A284QZJ8</accession>
<evidence type="ECO:0000256" key="4">
    <source>
        <dbReference type="ARBA" id="ARBA00040017"/>
    </source>
</evidence>
<organism evidence="8 9">
    <name type="scientific">Armillaria ostoyae</name>
    <name type="common">Armillaria root rot fungus</name>
    <dbReference type="NCBI Taxonomy" id="47428"/>
    <lineage>
        <taxon>Eukaryota</taxon>
        <taxon>Fungi</taxon>
        <taxon>Dikarya</taxon>
        <taxon>Basidiomycota</taxon>
        <taxon>Agaricomycotina</taxon>
        <taxon>Agaricomycetes</taxon>
        <taxon>Agaricomycetidae</taxon>
        <taxon>Agaricales</taxon>
        <taxon>Marasmiineae</taxon>
        <taxon>Physalacriaceae</taxon>
        <taxon>Armillaria</taxon>
    </lineage>
</organism>